<feature type="transmembrane region" description="Helical" evidence="1">
    <location>
        <begin position="157"/>
        <end position="182"/>
    </location>
</feature>
<evidence type="ECO:0000256" key="1">
    <source>
        <dbReference type="SAM" id="Phobius"/>
    </source>
</evidence>
<gene>
    <name evidence="2" type="ORF">MNOR_LOCUS19319</name>
</gene>
<organism evidence="2 3">
    <name type="scientific">Meganyctiphanes norvegica</name>
    <name type="common">Northern krill</name>
    <name type="synonym">Thysanopoda norvegica</name>
    <dbReference type="NCBI Taxonomy" id="48144"/>
    <lineage>
        <taxon>Eukaryota</taxon>
        <taxon>Metazoa</taxon>
        <taxon>Ecdysozoa</taxon>
        <taxon>Arthropoda</taxon>
        <taxon>Crustacea</taxon>
        <taxon>Multicrustacea</taxon>
        <taxon>Malacostraca</taxon>
        <taxon>Eumalacostraca</taxon>
        <taxon>Eucarida</taxon>
        <taxon>Euphausiacea</taxon>
        <taxon>Euphausiidae</taxon>
        <taxon>Meganyctiphanes</taxon>
    </lineage>
</organism>
<proteinExistence type="predicted"/>
<evidence type="ECO:0000313" key="2">
    <source>
        <dbReference type="EMBL" id="CAL4110109.1"/>
    </source>
</evidence>
<dbReference type="EMBL" id="CAXKWB010014284">
    <property type="protein sequence ID" value="CAL4110109.1"/>
    <property type="molecule type" value="Genomic_DNA"/>
</dbReference>
<comment type="caution">
    <text evidence="2">The sequence shown here is derived from an EMBL/GenBank/DDBJ whole genome shotgun (WGS) entry which is preliminary data.</text>
</comment>
<accession>A0AAV2R369</accession>
<keyword evidence="1" id="KW-0472">Membrane</keyword>
<keyword evidence="3" id="KW-1185">Reference proteome</keyword>
<feature type="transmembrane region" description="Helical" evidence="1">
    <location>
        <begin position="120"/>
        <end position="145"/>
    </location>
</feature>
<dbReference type="Proteomes" id="UP001497623">
    <property type="component" value="Unassembled WGS sequence"/>
</dbReference>
<feature type="transmembrane region" description="Helical" evidence="1">
    <location>
        <begin position="93"/>
        <end position="114"/>
    </location>
</feature>
<dbReference type="AlphaFoldDB" id="A0AAV2R369"/>
<protein>
    <submittedName>
        <fullName evidence="2">Uncharacterized protein</fullName>
    </submittedName>
</protein>
<name>A0AAV2R369_MEGNR</name>
<keyword evidence="1" id="KW-1133">Transmembrane helix</keyword>
<keyword evidence="1" id="KW-0812">Transmembrane</keyword>
<sequence length="183" mass="21085">MMSLILMSNICFKKYYTIGNPCHIGYIVIIGLKFVTFNFFYLDQCLTNTCQISYIKLASLHDVFPGGLCNDFSVKNLSRYLHQYELLARSSQMAFEIIVCKILITMAASIWQLWLLTSVIFCNVLQCITNCECFATLAALIWFLSSMSLHMFDKMNITCVTFITMFALIFGFSPVCIFIWLIR</sequence>
<evidence type="ECO:0000313" key="3">
    <source>
        <dbReference type="Proteomes" id="UP001497623"/>
    </source>
</evidence>
<reference evidence="2 3" key="1">
    <citation type="submission" date="2024-05" db="EMBL/GenBank/DDBJ databases">
        <authorList>
            <person name="Wallberg A."/>
        </authorList>
    </citation>
    <scope>NUCLEOTIDE SEQUENCE [LARGE SCALE GENOMIC DNA]</scope>
</reference>